<gene>
    <name evidence="1" type="ORF">PFI31113_04494</name>
</gene>
<dbReference type="Proteomes" id="UP000382577">
    <property type="component" value="Unassembled WGS sequence"/>
</dbReference>
<dbReference type="RefSeq" id="WP_150600885.1">
    <property type="nucleotide sequence ID" value="NZ_CABPRW010000014.1"/>
</dbReference>
<dbReference type="EMBL" id="CABPRW010000014">
    <property type="protein sequence ID" value="VVE48099.1"/>
    <property type="molecule type" value="Genomic_DNA"/>
</dbReference>
<proteinExistence type="predicted"/>
<protein>
    <submittedName>
        <fullName evidence="1">Uncharacterized protein</fullName>
    </submittedName>
</protein>
<sequence length="73" mass="7981">MRNNFAVVGSGNCDDVPEQGKTYRSMAALPRWRGTTDNAGTVERAATLGATPQFGESLMIIKMIINNIYTNDE</sequence>
<dbReference type="AlphaFoldDB" id="A0A5E4YH15"/>
<name>A0A5E4YH15_9BURK</name>
<organism evidence="1 2">
    <name type="scientific">Pandoraea fibrosis</name>
    <dbReference type="NCBI Taxonomy" id="1891094"/>
    <lineage>
        <taxon>Bacteria</taxon>
        <taxon>Pseudomonadati</taxon>
        <taxon>Pseudomonadota</taxon>
        <taxon>Betaproteobacteria</taxon>
        <taxon>Burkholderiales</taxon>
        <taxon>Burkholderiaceae</taxon>
        <taxon>Pandoraea</taxon>
    </lineage>
</organism>
<evidence type="ECO:0000313" key="1">
    <source>
        <dbReference type="EMBL" id="VVE48099.1"/>
    </source>
</evidence>
<evidence type="ECO:0000313" key="2">
    <source>
        <dbReference type="Proteomes" id="UP000382577"/>
    </source>
</evidence>
<reference evidence="1 2" key="1">
    <citation type="submission" date="2019-08" db="EMBL/GenBank/DDBJ databases">
        <authorList>
            <person name="Peeters C."/>
        </authorList>
    </citation>
    <scope>NUCLEOTIDE SEQUENCE [LARGE SCALE GENOMIC DNA]</scope>
    <source>
        <strain evidence="1 2">LMG 31113</strain>
    </source>
</reference>
<accession>A0A5E4YH15</accession>